<name>A0ABQ4CVR2_9ACTN</name>
<feature type="compositionally biased region" description="Basic and acidic residues" evidence="1">
    <location>
        <begin position="121"/>
        <end position="143"/>
    </location>
</feature>
<evidence type="ECO:0000256" key="1">
    <source>
        <dbReference type="SAM" id="MobiDB-lite"/>
    </source>
</evidence>
<evidence type="ECO:0000313" key="2">
    <source>
        <dbReference type="EMBL" id="GIF75386.1"/>
    </source>
</evidence>
<feature type="compositionally biased region" description="Basic residues" evidence="1">
    <location>
        <begin position="144"/>
        <end position="159"/>
    </location>
</feature>
<proteinExistence type="predicted"/>
<keyword evidence="3" id="KW-1185">Reference proteome</keyword>
<dbReference type="EMBL" id="BONE01000042">
    <property type="protein sequence ID" value="GIF75386.1"/>
    <property type="molecule type" value="Genomic_DNA"/>
</dbReference>
<dbReference type="RefSeq" id="WP_203716248.1">
    <property type="nucleotide sequence ID" value="NZ_BONE01000042.1"/>
</dbReference>
<dbReference type="Proteomes" id="UP000604117">
    <property type="component" value="Unassembled WGS sequence"/>
</dbReference>
<reference evidence="2 3" key="1">
    <citation type="submission" date="2021-01" db="EMBL/GenBank/DDBJ databases">
        <title>Whole genome shotgun sequence of Asanoa siamensis NBRC 107932.</title>
        <authorList>
            <person name="Komaki H."/>
            <person name="Tamura T."/>
        </authorList>
    </citation>
    <scope>NUCLEOTIDE SEQUENCE [LARGE SCALE GENOMIC DNA]</scope>
    <source>
        <strain evidence="2 3">NBRC 107932</strain>
    </source>
</reference>
<feature type="region of interest" description="Disordered" evidence="1">
    <location>
        <begin position="89"/>
        <end position="159"/>
    </location>
</feature>
<organism evidence="2 3">
    <name type="scientific">Asanoa siamensis</name>
    <dbReference type="NCBI Taxonomy" id="926357"/>
    <lineage>
        <taxon>Bacteria</taxon>
        <taxon>Bacillati</taxon>
        <taxon>Actinomycetota</taxon>
        <taxon>Actinomycetes</taxon>
        <taxon>Micromonosporales</taxon>
        <taxon>Micromonosporaceae</taxon>
        <taxon>Asanoa</taxon>
    </lineage>
</organism>
<evidence type="ECO:0000313" key="3">
    <source>
        <dbReference type="Proteomes" id="UP000604117"/>
    </source>
</evidence>
<accession>A0ABQ4CVR2</accession>
<protein>
    <submittedName>
        <fullName evidence="2">Uncharacterized protein</fullName>
    </submittedName>
</protein>
<gene>
    <name evidence="2" type="ORF">Asi02nite_49040</name>
</gene>
<sequence>MPDQAPWPPPGGRHRAAGLSGPARRYAVIVLALAVTSSLPVLAAIGPGADSIGTVVAGHDLGATTPFIAPPSPDPVVVIPLRPGVVEQPPPITRLRAPTGLAAPPRQPVRQRTGVPAGRAQKPEARRVRKPEARRVRHPEARVAPRRSAAKPQRVRKGPTRVVRKLELWRRPPASVLCRPGRHGHGHRHWRR</sequence>
<comment type="caution">
    <text evidence="2">The sequence shown here is derived from an EMBL/GenBank/DDBJ whole genome shotgun (WGS) entry which is preliminary data.</text>
</comment>